<dbReference type="PANTHER" id="PTHR46507">
    <property type="entry name" value="AFADIN- AND ALPHA-ACTININ-BINDING PROTEIN"/>
    <property type="match status" value="1"/>
</dbReference>
<reference evidence="2" key="1">
    <citation type="submission" date="2025-08" db="UniProtKB">
        <authorList>
            <consortium name="Ensembl"/>
        </authorList>
    </citation>
    <scope>IDENTIFICATION</scope>
</reference>
<reference evidence="2" key="2">
    <citation type="submission" date="2025-09" db="UniProtKB">
        <authorList>
            <consortium name="Ensembl"/>
        </authorList>
    </citation>
    <scope>IDENTIFICATION</scope>
</reference>
<dbReference type="AlphaFoldDB" id="A0A671P7M2"/>
<evidence type="ECO:0000313" key="3">
    <source>
        <dbReference type="Proteomes" id="UP000472260"/>
    </source>
</evidence>
<sequence length="491" mass="57225">MNMFKLNLYSRFIDFLLNRLLKNKVFLIIYLLSFVEWALKCIVPLTISEVCFGSDTVSAGSGLMAHKRVARSPTSHVRAQDCSEMLNSVILPLCPDETTHSIFREEHRDLTDSLQEQLIEKDLHISRLQDALTSEREKCVRLQSRSNQQGAELKRREQHINRMRDKLSQLTDRHKHRGVSMEIINVLPKRTGRRQPGFKTSRADGRTEEALRLLLDRREAELREAMKLRHGLTTLLHMLRNNMEQTLRDNNNTELADETDDNVLVQSEQCLGDHVTGGVVQEWMQVQKRLQELMSRSPVAQGTDQEKLLAHLEEELEQSRHLIRAQQQLLQDSVTPPLPAVLMDCYYLEEWERLQDHWEEFNRQRRSFQQERHAFTEAAIRLGHERCEFERQKASRLKSDFLSFSPVKKTSQWNRRESTALSDLRAAVPEQLSLSPCATPSFEGSEVTPGSRQNMVMTPNTPELYSALKLPYYRSERILQSPDERNTDWHF</sequence>
<keyword evidence="3" id="KW-1185">Reference proteome</keyword>
<dbReference type="Ensembl" id="ENSSANT00000058126.1">
    <property type="protein sequence ID" value="ENSSANP00000054642.1"/>
    <property type="gene ID" value="ENSSANG00000027369.1"/>
</dbReference>
<evidence type="ECO:0000256" key="1">
    <source>
        <dbReference type="SAM" id="Coils"/>
    </source>
</evidence>
<dbReference type="GO" id="GO:0035735">
    <property type="term" value="P:intraciliary transport involved in cilium assembly"/>
    <property type="evidence" value="ECO:0007669"/>
    <property type="project" value="TreeGrafter"/>
</dbReference>
<name>A0A671P7M2_9TELE</name>
<dbReference type="PANTHER" id="PTHR46507:SF3">
    <property type="entry name" value="AFADIN- AND ALPHA-ACTININ-BINDING PROTEIN-LIKE"/>
    <property type="match status" value="1"/>
</dbReference>
<evidence type="ECO:0000313" key="2">
    <source>
        <dbReference type="Ensembl" id="ENSSANP00000054642.1"/>
    </source>
</evidence>
<proteinExistence type="predicted"/>
<dbReference type="InterPro" id="IPR052300">
    <property type="entry name" value="Adhesion_Centrosome_assoc"/>
</dbReference>
<dbReference type="GO" id="GO:0034451">
    <property type="term" value="C:centriolar satellite"/>
    <property type="evidence" value="ECO:0007669"/>
    <property type="project" value="TreeGrafter"/>
</dbReference>
<gene>
    <name evidence="2" type="primary">si:ch211-286b5.4</name>
</gene>
<feature type="coiled-coil region" evidence="1">
    <location>
        <begin position="125"/>
        <end position="173"/>
    </location>
</feature>
<protein>
    <submittedName>
        <fullName evidence="2">Afadin- and alpha-actinin-binding protein B-like</fullName>
    </submittedName>
</protein>
<keyword evidence="1" id="KW-0175">Coiled coil</keyword>
<dbReference type="Proteomes" id="UP000472260">
    <property type="component" value="Unassembled WGS sequence"/>
</dbReference>
<dbReference type="GO" id="GO:0036064">
    <property type="term" value="C:ciliary basal body"/>
    <property type="evidence" value="ECO:0007669"/>
    <property type="project" value="TreeGrafter"/>
</dbReference>
<accession>A0A671P7M2</accession>
<organism evidence="2 3">
    <name type="scientific">Sinocyclocheilus anshuiensis</name>
    <dbReference type="NCBI Taxonomy" id="1608454"/>
    <lineage>
        <taxon>Eukaryota</taxon>
        <taxon>Metazoa</taxon>
        <taxon>Chordata</taxon>
        <taxon>Craniata</taxon>
        <taxon>Vertebrata</taxon>
        <taxon>Euteleostomi</taxon>
        <taxon>Actinopterygii</taxon>
        <taxon>Neopterygii</taxon>
        <taxon>Teleostei</taxon>
        <taxon>Ostariophysi</taxon>
        <taxon>Cypriniformes</taxon>
        <taxon>Cyprinidae</taxon>
        <taxon>Cyprininae</taxon>
        <taxon>Sinocyclocheilus</taxon>
    </lineage>
</organism>